<comment type="caution">
    <text evidence="2">The sequence shown here is derived from an EMBL/GenBank/DDBJ whole genome shotgun (WGS) entry which is preliminary data.</text>
</comment>
<dbReference type="AlphaFoldDB" id="A0AAX1UG64"/>
<gene>
    <name evidence="2" type="ORF">D1114_20795</name>
</gene>
<dbReference type="EMBL" id="QWGP01000037">
    <property type="protein sequence ID" value="RHZ91197.1"/>
    <property type="molecule type" value="Genomic_DNA"/>
</dbReference>
<evidence type="ECO:0000256" key="1">
    <source>
        <dbReference type="SAM" id="MobiDB-lite"/>
    </source>
</evidence>
<dbReference type="Proteomes" id="UP000266305">
    <property type="component" value="Unassembled WGS sequence"/>
</dbReference>
<organism evidence="2 3">
    <name type="scientific">Cereibacter sphaeroides</name>
    <name type="common">Rhodobacter sphaeroides</name>
    <dbReference type="NCBI Taxonomy" id="1063"/>
    <lineage>
        <taxon>Bacteria</taxon>
        <taxon>Pseudomonadati</taxon>
        <taxon>Pseudomonadota</taxon>
        <taxon>Alphaproteobacteria</taxon>
        <taxon>Rhodobacterales</taxon>
        <taxon>Paracoccaceae</taxon>
        <taxon>Cereibacter</taxon>
    </lineage>
</organism>
<feature type="compositionally biased region" description="Polar residues" evidence="1">
    <location>
        <begin position="1"/>
        <end position="11"/>
    </location>
</feature>
<proteinExistence type="predicted"/>
<reference evidence="2 3" key="1">
    <citation type="submission" date="2018-08" db="EMBL/GenBank/DDBJ databases">
        <title>Draft genome sequence of Rhodobacter sphaeroides FY.</title>
        <authorList>
            <person name="Rayyan A."/>
            <person name="Meyer T.E."/>
            <person name="Kyndt J.A."/>
        </authorList>
    </citation>
    <scope>NUCLEOTIDE SEQUENCE [LARGE SCALE GENOMIC DNA]</scope>
    <source>
        <strain evidence="2 3">FY</strain>
    </source>
</reference>
<evidence type="ECO:0000313" key="2">
    <source>
        <dbReference type="EMBL" id="RHZ91197.1"/>
    </source>
</evidence>
<evidence type="ECO:0000313" key="3">
    <source>
        <dbReference type="Proteomes" id="UP000266305"/>
    </source>
</evidence>
<name>A0AAX1UG64_CERSP</name>
<feature type="region of interest" description="Disordered" evidence="1">
    <location>
        <begin position="1"/>
        <end position="41"/>
    </location>
</feature>
<accession>A0AAX1UG64</accession>
<protein>
    <submittedName>
        <fullName evidence="2">Uncharacterized protein</fullName>
    </submittedName>
</protein>
<sequence length="69" mass="7015">MTSVSSRSPQEVVQVARAPLTDPKARSGIGQGNAARGPVPSAIPMAEQDRRGAIVPPCGAPAALRASRP</sequence>
<feature type="region of interest" description="Disordered" evidence="1">
    <location>
        <begin position="50"/>
        <end position="69"/>
    </location>
</feature>